<dbReference type="Pfam" id="PF20866">
    <property type="entry name" value="MdcG_N"/>
    <property type="match status" value="1"/>
</dbReference>
<dbReference type="OrthoDB" id="1275217at2"/>
<organism evidence="5 6">
    <name type="scientific">Companilactobacillus versmoldensis DSM 14857 = KCTC 3814</name>
    <dbReference type="NCBI Taxonomy" id="1423815"/>
    <lineage>
        <taxon>Bacteria</taxon>
        <taxon>Bacillati</taxon>
        <taxon>Bacillota</taxon>
        <taxon>Bacilli</taxon>
        <taxon>Lactobacillales</taxon>
        <taxon>Lactobacillaceae</taxon>
        <taxon>Companilactobacillus</taxon>
    </lineage>
</organism>
<evidence type="ECO:0000259" key="3">
    <source>
        <dbReference type="Pfam" id="PF10620"/>
    </source>
</evidence>
<dbReference type="Pfam" id="PF10620">
    <property type="entry name" value="MdcG"/>
    <property type="match status" value="1"/>
</dbReference>
<keyword evidence="1 5" id="KW-0808">Transferase</keyword>
<evidence type="ECO:0000259" key="4">
    <source>
        <dbReference type="Pfam" id="PF20866"/>
    </source>
</evidence>
<gene>
    <name evidence="5" type="ORF">FC27_GL001698</name>
</gene>
<protein>
    <submittedName>
        <fullName evidence="5">Phosphoribosyl-dephospho-CoA transferase</fullName>
    </submittedName>
</protein>
<dbReference type="Proteomes" id="UP000051647">
    <property type="component" value="Unassembled WGS sequence"/>
</dbReference>
<dbReference type="GO" id="GO:0016779">
    <property type="term" value="F:nucleotidyltransferase activity"/>
    <property type="evidence" value="ECO:0007669"/>
    <property type="project" value="UniProtKB-KW"/>
</dbReference>
<dbReference type="NCBIfam" id="NF002332">
    <property type="entry name" value="PRK01293.1"/>
    <property type="match status" value="1"/>
</dbReference>
<evidence type="ECO:0000313" key="6">
    <source>
        <dbReference type="Proteomes" id="UP000051647"/>
    </source>
</evidence>
<evidence type="ECO:0000256" key="1">
    <source>
        <dbReference type="ARBA" id="ARBA00022679"/>
    </source>
</evidence>
<dbReference type="InterPro" id="IPR017557">
    <property type="entry name" value="Holo-ACP_synthase"/>
</dbReference>
<proteinExistence type="predicted"/>
<comment type="caution">
    <text evidence="5">The sequence shown here is derived from an EMBL/GenBank/DDBJ whole genome shotgun (WGS) entry which is preliminary data.</text>
</comment>
<dbReference type="eggNOG" id="ENOG502Z8NU">
    <property type="taxonomic scope" value="Bacteria"/>
</dbReference>
<name>A0A0R1SFX4_9LACO</name>
<dbReference type="InterPro" id="IPR048903">
    <property type="entry name" value="MdcG_N"/>
</dbReference>
<keyword evidence="6" id="KW-1185">Reference proteome</keyword>
<sequence length="206" mass="23048">MVEIAPHDLLKIRTVQDLSSLQLPDWAEKVFSKSLTVVVRRAQIADDLIPVGIRGHERSQRLASWVSLDKVVKSITPYELVQNNAWLDLSNARKELPAVMTLEKIAPILSDFTWGISGSVGFELATKTPSAKMTSDLDLVWKPKQRINQKSAQQLLKTLNQFEVHADLQVIQGTDGFSLEEYANANSTTMVKTIKGPKLVTDPWEI</sequence>
<evidence type="ECO:0000256" key="2">
    <source>
        <dbReference type="ARBA" id="ARBA00022695"/>
    </source>
</evidence>
<accession>A0A0R1SFX4</accession>
<dbReference type="RefSeq" id="WP_010624224.1">
    <property type="nucleotide sequence ID" value="NZ_AZFA01000004.1"/>
</dbReference>
<dbReference type="InterPro" id="IPR049180">
    <property type="entry name" value="MdcG_C"/>
</dbReference>
<dbReference type="STRING" id="1423815.FC27_GL001698"/>
<dbReference type="EMBL" id="AZFA01000004">
    <property type="protein sequence ID" value="KRL67673.1"/>
    <property type="molecule type" value="Genomic_DNA"/>
</dbReference>
<dbReference type="PATRIC" id="fig|1423815.3.peg.1736"/>
<keyword evidence="2" id="KW-0548">Nucleotidyltransferase</keyword>
<dbReference type="NCBIfam" id="TIGR03135">
    <property type="entry name" value="malonate_mdcG"/>
    <property type="match status" value="1"/>
</dbReference>
<evidence type="ECO:0000313" key="5">
    <source>
        <dbReference type="EMBL" id="KRL67673.1"/>
    </source>
</evidence>
<feature type="domain" description="Phosphoribosyl-dephospho-CoA transferase MdcG C-terminal" evidence="3">
    <location>
        <begin position="93"/>
        <end position="203"/>
    </location>
</feature>
<reference evidence="5 6" key="1">
    <citation type="journal article" date="2015" name="Genome Announc.">
        <title>Expanding the biotechnology potential of lactobacilli through comparative genomics of 213 strains and associated genera.</title>
        <authorList>
            <person name="Sun Z."/>
            <person name="Harris H.M."/>
            <person name="McCann A."/>
            <person name="Guo C."/>
            <person name="Argimon S."/>
            <person name="Zhang W."/>
            <person name="Yang X."/>
            <person name="Jeffery I.B."/>
            <person name="Cooney J.C."/>
            <person name="Kagawa T.F."/>
            <person name="Liu W."/>
            <person name="Song Y."/>
            <person name="Salvetti E."/>
            <person name="Wrobel A."/>
            <person name="Rasinkangas P."/>
            <person name="Parkhill J."/>
            <person name="Rea M.C."/>
            <person name="O'Sullivan O."/>
            <person name="Ritari J."/>
            <person name="Douillard F.P."/>
            <person name="Paul Ross R."/>
            <person name="Yang R."/>
            <person name="Briner A.E."/>
            <person name="Felis G.E."/>
            <person name="de Vos W.M."/>
            <person name="Barrangou R."/>
            <person name="Klaenhammer T.R."/>
            <person name="Caufield P.W."/>
            <person name="Cui Y."/>
            <person name="Zhang H."/>
            <person name="O'Toole P.W."/>
        </authorList>
    </citation>
    <scope>NUCLEOTIDE SEQUENCE [LARGE SCALE GENOMIC DNA]</scope>
    <source>
        <strain evidence="5 6">DSM 14857</strain>
    </source>
</reference>
<feature type="domain" description="Phosphoribosyl-dephospho-CoA transferase MdcG N-terminal" evidence="4">
    <location>
        <begin position="6"/>
        <end position="77"/>
    </location>
</feature>
<dbReference type="AlphaFoldDB" id="A0A0R1SFX4"/>